<name>A0A928VRB7_9CYAN</name>
<evidence type="ECO:0000313" key="3">
    <source>
        <dbReference type="Proteomes" id="UP000625316"/>
    </source>
</evidence>
<dbReference type="InterPro" id="IPR011990">
    <property type="entry name" value="TPR-like_helical_dom_sf"/>
</dbReference>
<sequence length="625" mass="70520">MAVRERLRSAYYQCWLIFYRGWQWFQPRNQTVLLQRAAAAIQCQKWSVAINLLQRVLQMPAPQPRVYQLLAETYQGQGQLPLAMKAARTAIDLAPTHGAYQTLGQICLVNDDLAAAVAALQQAVRLDPRSSLAQFQLGEALVKQGNWRAAVEPLQRAIRLNPLLPWPHYYLAEAQRSLGQLDRAKRSYLQAQRLGPDIVHLRGNVAYVEYLGDQTQRIQAYLQQVQAADTVRPRRRPRVLMLTPGPACPPCSGASLRMFYEMQALHRHTDLVVASLLYAKNTVSVQSQLARYAQLAVALDWSDRPPRPPTQAAIVHRHNSQLLRQTLQQLAAVDFDIVVTDFVYMGQYIDLFPQAFHVLSEHNIESQILRRQAATDAAPTVAQEADRLAAFEDQLWPHFPLRFVVSRPDQQQLQQRCATGETVVVPNGANPRALRRLTDNPVPRVLFIGTLHYQPNVDGVRFFVDEILPHVWQLNDQVEFWIAGANPTPDVVALAQQDPRIKLIANPVEMIDVAAQCCLSVVPLRIGSGTRIKILQALAMGLPTVTTHLGCEGLAVVDDQHLLVRDEPAAFAAAVVGLLADVTWRDRLRHHGRLLVEQEYDWEQIFESAVQLMLDRYQQHVKSRG</sequence>
<feature type="repeat" description="TPR" evidence="1">
    <location>
        <begin position="97"/>
        <end position="130"/>
    </location>
</feature>
<dbReference type="EMBL" id="JADEXQ010000042">
    <property type="protein sequence ID" value="MBE9030719.1"/>
    <property type="molecule type" value="Genomic_DNA"/>
</dbReference>
<gene>
    <name evidence="2" type="ORF">IQ266_13360</name>
</gene>
<dbReference type="Pfam" id="PF13432">
    <property type="entry name" value="TPR_16"/>
    <property type="match status" value="1"/>
</dbReference>
<dbReference type="AlphaFoldDB" id="A0A928VRB7"/>
<evidence type="ECO:0000256" key="1">
    <source>
        <dbReference type="PROSITE-ProRule" id="PRU00339"/>
    </source>
</evidence>
<dbReference type="Proteomes" id="UP000625316">
    <property type="component" value="Unassembled WGS sequence"/>
</dbReference>
<dbReference type="Gene3D" id="1.25.40.10">
    <property type="entry name" value="Tetratricopeptide repeat domain"/>
    <property type="match status" value="2"/>
</dbReference>
<dbReference type="PANTHER" id="PTHR12558:SF13">
    <property type="entry name" value="CELL DIVISION CYCLE PROTEIN 27 HOMOLOG"/>
    <property type="match status" value="1"/>
</dbReference>
<dbReference type="Gene3D" id="3.40.50.2000">
    <property type="entry name" value="Glycogen Phosphorylase B"/>
    <property type="match status" value="2"/>
</dbReference>
<dbReference type="SUPFAM" id="SSF53756">
    <property type="entry name" value="UDP-Glycosyltransferase/glycogen phosphorylase"/>
    <property type="match status" value="1"/>
</dbReference>
<feature type="repeat" description="TPR" evidence="1">
    <location>
        <begin position="131"/>
        <end position="164"/>
    </location>
</feature>
<proteinExistence type="predicted"/>
<organism evidence="2 3">
    <name type="scientific">Romeriopsis navalis LEGE 11480</name>
    <dbReference type="NCBI Taxonomy" id="2777977"/>
    <lineage>
        <taxon>Bacteria</taxon>
        <taxon>Bacillati</taxon>
        <taxon>Cyanobacteriota</taxon>
        <taxon>Cyanophyceae</taxon>
        <taxon>Leptolyngbyales</taxon>
        <taxon>Leptolyngbyaceae</taxon>
        <taxon>Romeriopsis</taxon>
        <taxon>Romeriopsis navalis</taxon>
    </lineage>
</organism>
<dbReference type="InterPro" id="IPR019734">
    <property type="entry name" value="TPR_rpt"/>
</dbReference>
<comment type="caution">
    <text evidence="2">The sequence shown here is derived from an EMBL/GenBank/DDBJ whole genome shotgun (WGS) entry which is preliminary data.</text>
</comment>
<dbReference type="PANTHER" id="PTHR12558">
    <property type="entry name" value="CELL DIVISION CYCLE 16,23,27"/>
    <property type="match status" value="1"/>
</dbReference>
<dbReference type="RefSeq" id="WP_264325549.1">
    <property type="nucleotide sequence ID" value="NZ_JADEXQ010000042.1"/>
</dbReference>
<protein>
    <submittedName>
        <fullName evidence="2">Glycosyltransferase</fullName>
    </submittedName>
</protein>
<dbReference type="Pfam" id="PF13692">
    <property type="entry name" value="Glyco_trans_1_4"/>
    <property type="match status" value="1"/>
</dbReference>
<evidence type="ECO:0000313" key="2">
    <source>
        <dbReference type="EMBL" id="MBE9030719.1"/>
    </source>
</evidence>
<dbReference type="SUPFAM" id="SSF48452">
    <property type="entry name" value="TPR-like"/>
    <property type="match status" value="1"/>
</dbReference>
<accession>A0A928VRB7</accession>
<reference evidence="2" key="1">
    <citation type="submission" date="2020-10" db="EMBL/GenBank/DDBJ databases">
        <authorList>
            <person name="Castelo-Branco R."/>
            <person name="Eusebio N."/>
            <person name="Adriana R."/>
            <person name="Vieira A."/>
            <person name="Brugerolle De Fraissinette N."/>
            <person name="Rezende De Castro R."/>
            <person name="Schneider M.P."/>
            <person name="Vasconcelos V."/>
            <person name="Leao P.N."/>
        </authorList>
    </citation>
    <scope>NUCLEOTIDE SEQUENCE</scope>
    <source>
        <strain evidence="2">LEGE 11480</strain>
    </source>
</reference>
<keyword evidence="1" id="KW-0802">TPR repeat</keyword>
<dbReference type="CDD" id="cd03801">
    <property type="entry name" value="GT4_PimA-like"/>
    <property type="match status" value="1"/>
</dbReference>
<dbReference type="Pfam" id="PF13181">
    <property type="entry name" value="TPR_8"/>
    <property type="match status" value="1"/>
</dbReference>
<keyword evidence="3" id="KW-1185">Reference proteome</keyword>
<dbReference type="PROSITE" id="PS50005">
    <property type="entry name" value="TPR"/>
    <property type="match status" value="2"/>
</dbReference>
<dbReference type="SMART" id="SM00028">
    <property type="entry name" value="TPR"/>
    <property type="match status" value="4"/>
</dbReference>